<gene>
    <name evidence="1" type="ORF">CDAR_93651</name>
</gene>
<organism evidence="1 2">
    <name type="scientific">Caerostris darwini</name>
    <dbReference type="NCBI Taxonomy" id="1538125"/>
    <lineage>
        <taxon>Eukaryota</taxon>
        <taxon>Metazoa</taxon>
        <taxon>Ecdysozoa</taxon>
        <taxon>Arthropoda</taxon>
        <taxon>Chelicerata</taxon>
        <taxon>Arachnida</taxon>
        <taxon>Araneae</taxon>
        <taxon>Araneomorphae</taxon>
        <taxon>Entelegynae</taxon>
        <taxon>Araneoidea</taxon>
        <taxon>Araneidae</taxon>
        <taxon>Caerostris</taxon>
    </lineage>
</organism>
<protein>
    <submittedName>
        <fullName evidence="1">Uncharacterized protein</fullName>
    </submittedName>
</protein>
<name>A0AAV4X2L3_9ARAC</name>
<evidence type="ECO:0000313" key="1">
    <source>
        <dbReference type="EMBL" id="GIY88261.1"/>
    </source>
</evidence>
<dbReference type="AlphaFoldDB" id="A0AAV4X2L3"/>
<sequence>MKQRRPRLRKVKDSPCVVCQENFLKEKLQGERRYIESLSGTTFG</sequence>
<accession>A0AAV4X2L3</accession>
<keyword evidence="2" id="KW-1185">Reference proteome</keyword>
<reference evidence="1 2" key="1">
    <citation type="submission" date="2021-06" db="EMBL/GenBank/DDBJ databases">
        <title>Caerostris darwini draft genome.</title>
        <authorList>
            <person name="Kono N."/>
            <person name="Arakawa K."/>
        </authorList>
    </citation>
    <scope>NUCLEOTIDE SEQUENCE [LARGE SCALE GENOMIC DNA]</scope>
</reference>
<comment type="caution">
    <text evidence="1">The sequence shown here is derived from an EMBL/GenBank/DDBJ whole genome shotgun (WGS) entry which is preliminary data.</text>
</comment>
<dbReference type="EMBL" id="BPLQ01015469">
    <property type="protein sequence ID" value="GIY88261.1"/>
    <property type="molecule type" value="Genomic_DNA"/>
</dbReference>
<proteinExistence type="predicted"/>
<dbReference type="Proteomes" id="UP001054837">
    <property type="component" value="Unassembled WGS sequence"/>
</dbReference>
<evidence type="ECO:0000313" key="2">
    <source>
        <dbReference type="Proteomes" id="UP001054837"/>
    </source>
</evidence>
<feature type="non-terminal residue" evidence="1">
    <location>
        <position position="44"/>
    </location>
</feature>